<dbReference type="InterPro" id="IPR057754">
    <property type="entry name" value="PI4-kinase_beta/PIK1_cat"/>
</dbReference>
<keyword evidence="8" id="KW-1185">Reference proteome</keyword>
<evidence type="ECO:0000259" key="6">
    <source>
        <dbReference type="PROSITE" id="PS50290"/>
    </source>
</evidence>
<evidence type="ECO:0000256" key="3">
    <source>
        <dbReference type="ARBA" id="ARBA00022679"/>
    </source>
</evidence>
<evidence type="ECO:0000256" key="2">
    <source>
        <dbReference type="ARBA" id="ARBA00012169"/>
    </source>
</evidence>
<dbReference type="InterPro" id="IPR018936">
    <property type="entry name" value="PI3/4_kinase_CS"/>
</dbReference>
<dbReference type="GeneID" id="92357084"/>
<name>A0A836H113_9TRYP</name>
<dbReference type="Pfam" id="PF00454">
    <property type="entry name" value="PI3_PI4_kinase"/>
    <property type="match status" value="1"/>
</dbReference>
<dbReference type="CDD" id="cd05168">
    <property type="entry name" value="PI4Kc_III_beta"/>
    <property type="match status" value="1"/>
</dbReference>
<dbReference type="PANTHER" id="PTHR10048">
    <property type="entry name" value="PHOSPHATIDYLINOSITOL KINASE"/>
    <property type="match status" value="1"/>
</dbReference>
<dbReference type="GO" id="GO:0048015">
    <property type="term" value="P:phosphatidylinositol-mediated signaling"/>
    <property type="evidence" value="ECO:0007669"/>
    <property type="project" value="TreeGrafter"/>
</dbReference>
<dbReference type="EMBL" id="JAFHLR010000034">
    <property type="protein sequence ID" value="KAG5467998.1"/>
    <property type="molecule type" value="Genomic_DNA"/>
</dbReference>
<comment type="caution">
    <text evidence="7">The sequence shown here is derived from an EMBL/GenBank/DDBJ whole genome shotgun (WGS) entry which is preliminary data.</text>
</comment>
<evidence type="ECO:0000256" key="5">
    <source>
        <dbReference type="SAM" id="MobiDB-lite"/>
    </source>
</evidence>
<dbReference type="PANTHER" id="PTHR10048:SF22">
    <property type="entry name" value="PHOSPHATIDYLINOSITOL 4-KINASE BETA"/>
    <property type="match status" value="1"/>
</dbReference>
<dbReference type="GO" id="GO:0046854">
    <property type="term" value="P:phosphatidylinositol phosphate biosynthetic process"/>
    <property type="evidence" value="ECO:0007669"/>
    <property type="project" value="InterPro"/>
</dbReference>
<dbReference type="SMR" id="A0A836H113"/>
<dbReference type="SMART" id="SM00146">
    <property type="entry name" value="PI3Kc"/>
    <property type="match status" value="1"/>
</dbReference>
<dbReference type="InterPro" id="IPR011009">
    <property type="entry name" value="Kinase-like_dom_sf"/>
</dbReference>
<dbReference type="GO" id="GO:0004430">
    <property type="term" value="F:1-phosphatidylinositol 4-kinase activity"/>
    <property type="evidence" value="ECO:0007669"/>
    <property type="project" value="UniProtKB-EC"/>
</dbReference>
<dbReference type="EC" id="2.7.1.67" evidence="2"/>
<proteinExistence type="predicted"/>
<dbReference type="AlphaFoldDB" id="A0A836H113"/>
<dbReference type="Gene3D" id="1.10.1070.11">
    <property type="entry name" value="Phosphatidylinositol 3-/4-kinase, catalytic domain"/>
    <property type="match status" value="1"/>
</dbReference>
<comment type="catalytic activity">
    <reaction evidence="1">
        <text>a 1,2-diacyl-sn-glycero-3-phospho-(1D-myo-inositol) + ATP = a 1,2-diacyl-sn-glycero-3-phospho-(1D-myo-inositol 4-phosphate) + ADP + H(+)</text>
        <dbReference type="Rhea" id="RHEA:19877"/>
        <dbReference type="ChEBI" id="CHEBI:15378"/>
        <dbReference type="ChEBI" id="CHEBI:30616"/>
        <dbReference type="ChEBI" id="CHEBI:57880"/>
        <dbReference type="ChEBI" id="CHEBI:58178"/>
        <dbReference type="ChEBI" id="CHEBI:456216"/>
        <dbReference type="EC" id="2.7.1.67"/>
    </reaction>
</comment>
<dbReference type="Gene3D" id="3.30.1010.10">
    <property type="entry name" value="Phosphatidylinositol 3-kinase Catalytic Subunit, Chain A, domain 4"/>
    <property type="match status" value="1"/>
</dbReference>
<dbReference type="KEGG" id="loi:92357084"/>
<reference evidence="8" key="2">
    <citation type="journal article" date="2021" name="Sci. Data">
        <title>Chromosome-scale genome sequencing, assembly and annotation of six genomes from subfamily Leishmaniinae.</title>
        <authorList>
            <person name="Almutairi H."/>
            <person name="Urbaniak M.D."/>
            <person name="Bates M.D."/>
            <person name="Jariyapan N."/>
            <person name="Kwakye-Nuako G."/>
            <person name="Thomaz Soccol V."/>
            <person name="Al-Salem W.S."/>
            <person name="Dillon R.J."/>
            <person name="Bates P.A."/>
            <person name="Gatherer D."/>
        </authorList>
    </citation>
    <scope>NUCLEOTIDE SEQUENCE [LARGE SCALE GENOMIC DNA]</scope>
</reference>
<feature type="domain" description="PI3K/PI4K catalytic" evidence="6">
    <location>
        <begin position="403"/>
        <end position="672"/>
    </location>
</feature>
<feature type="compositionally biased region" description="Basic and acidic residues" evidence="5">
    <location>
        <begin position="61"/>
        <end position="72"/>
    </location>
</feature>
<organism evidence="7 8">
    <name type="scientific">Leishmania orientalis</name>
    <dbReference type="NCBI Taxonomy" id="2249476"/>
    <lineage>
        <taxon>Eukaryota</taxon>
        <taxon>Discoba</taxon>
        <taxon>Euglenozoa</taxon>
        <taxon>Kinetoplastea</taxon>
        <taxon>Metakinetoplastina</taxon>
        <taxon>Trypanosomatida</taxon>
        <taxon>Trypanosomatidae</taxon>
        <taxon>Leishmaniinae</taxon>
        <taxon>Leishmania</taxon>
    </lineage>
</organism>
<evidence type="ECO:0000313" key="8">
    <source>
        <dbReference type="Proteomes" id="UP000674143"/>
    </source>
</evidence>
<dbReference type="PROSITE" id="PS50290">
    <property type="entry name" value="PI3_4_KINASE_3"/>
    <property type="match status" value="1"/>
</dbReference>
<dbReference type="FunFam" id="1.10.1070.11:FF:000016">
    <property type="entry name" value="PIK1p Phosphatidylinositol 4-kinase"/>
    <property type="match status" value="1"/>
</dbReference>
<dbReference type="RefSeq" id="XP_067059800.1">
    <property type="nucleotide sequence ID" value="XM_067203150.1"/>
</dbReference>
<gene>
    <name evidence="7" type="ORF">LSCM4_01085</name>
</gene>
<sequence length="688" mass="78077">MNRDGSALPRRLIRPTSVVLVDPNVIPSSRAVSFFFRTFYLITESRARRFAARKLRIEEKLTHTHTRTERRASKASRMSGIPKRRAAAQRRSLLENLQLIFLTNQSTEEQERCIRQLYYTDLCTLEECLLQVTHVCITHPNPNVQELLHNFMLWLAGRSLYIALRLAWTVDAVSSFYNSTGFSERLKNFHDKLESYAINQWQAAAHSVSTGGGDGSRASSDPEEVLSDVDASVVQRKELRLKLYNDERTFVTTLTNLSNMLRFLPDRSCRKDELYKGLRVLNQRLESMWLVHPLCTSSEPVQWIVNISVEECTVFSSRERAPYLVRYEVIVDDTATMRDPTATQLRRPDGRFRVQADSDELFVPAPPPESESPAASSVEAGKCCALEDVSPEALQCLLAVFGEGNKARMARVRKSSPWGAHPKWSMNAMIVKAGDDLRQEELALQLIYTFQSIWQEAGLTVRVKPYAALPTQRDCGLIEVIEDSSSMDGIKKATRLSSIYSYYLKAYDGEDSVLYRKAQQNFVESMAGYSIISYILQIKDRHNGNLMIQRDGSLVHIDFGFLLVTSPGGLNFESAPFKLSQELIDVMGGVSSDAFNYYRILVYMALTVARERCEDLLALVSILTPHNAMPCLGTDPCAVIRQLRGRFRDDLLSEADYAVYAKELVVNSADNWRTRRYDQFQSLQNGIL</sequence>
<dbReference type="PROSITE" id="PS00916">
    <property type="entry name" value="PI3_4_KINASE_2"/>
    <property type="match status" value="1"/>
</dbReference>
<accession>A0A836H113</accession>
<dbReference type="InterPro" id="IPR036940">
    <property type="entry name" value="PI3/4_kinase_cat_sf"/>
</dbReference>
<protein>
    <recommendedName>
        <fullName evidence="2">1-phosphatidylinositol 4-kinase</fullName>
        <ecNumber evidence="2">2.7.1.67</ecNumber>
    </recommendedName>
</protein>
<evidence type="ECO:0000256" key="1">
    <source>
        <dbReference type="ARBA" id="ARBA00001686"/>
    </source>
</evidence>
<evidence type="ECO:0000313" key="7">
    <source>
        <dbReference type="EMBL" id="KAG5467998.1"/>
    </source>
</evidence>
<dbReference type="InterPro" id="IPR015433">
    <property type="entry name" value="PI3/4_kinase"/>
</dbReference>
<dbReference type="SUPFAM" id="SSF56112">
    <property type="entry name" value="Protein kinase-like (PK-like)"/>
    <property type="match status" value="1"/>
</dbReference>
<keyword evidence="4" id="KW-0418">Kinase</keyword>
<dbReference type="GO" id="GO:0016020">
    <property type="term" value="C:membrane"/>
    <property type="evidence" value="ECO:0007669"/>
    <property type="project" value="TreeGrafter"/>
</dbReference>
<keyword evidence="3" id="KW-0808">Transferase</keyword>
<dbReference type="Proteomes" id="UP000674143">
    <property type="component" value="Unassembled WGS sequence"/>
</dbReference>
<reference evidence="8" key="1">
    <citation type="journal article" date="2021" name="Microbiol. Resour. Announc.">
        <title>LGAAP: Leishmaniinae Genome Assembly and Annotation Pipeline.</title>
        <authorList>
            <person name="Almutairi H."/>
            <person name="Urbaniak M.D."/>
            <person name="Bates M.D."/>
            <person name="Jariyapan N."/>
            <person name="Kwakye-Nuako G."/>
            <person name="Thomaz-Soccol V."/>
            <person name="Al-Salem W.S."/>
            <person name="Dillon R.J."/>
            <person name="Bates P.A."/>
            <person name="Gatherer D."/>
        </authorList>
    </citation>
    <scope>NUCLEOTIDE SEQUENCE [LARGE SCALE GENOMIC DNA]</scope>
</reference>
<evidence type="ECO:0000256" key="4">
    <source>
        <dbReference type="ARBA" id="ARBA00022777"/>
    </source>
</evidence>
<dbReference type="PROSITE" id="PS00915">
    <property type="entry name" value="PI3_4_KINASE_1"/>
    <property type="match status" value="1"/>
</dbReference>
<feature type="region of interest" description="Disordered" evidence="5">
    <location>
        <begin position="61"/>
        <end position="83"/>
    </location>
</feature>
<dbReference type="InterPro" id="IPR000403">
    <property type="entry name" value="PI3/4_kinase_cat_dom"/>
</dbReference>
<dbReference type="GO" id="GO:0005737">
    <property type="term" value="C:cytoplasm"/>
    <property type="evidence" value="ECO:0007669"/>
    <property type="project" value="TreeGrafter"/>
</dbReference>